<dbReference type="AlphaFoldDB" id="A0A2S8J6Z5"/>
<comment type="caution">
    <text evidence="1">The sequence shown here is derived from an EMBL/GenBank/DDBJ whole genome shotgun (WGS) entry which is preliminary data.</text>
</comment>
<accession>A0A2S8J6Z5</accession>
<dbReference type="RefSeq" id="WP_105417565.1">
    <property type="nucleotide sequence ID" value="NZ_PUIO01000028.1"/>
</dbReference>
<sequence>MSVFRISTDASLVDIRDAATNSLYTNDGESPGRGWGALSGDAELSAQTSSATPIDPGIPAIGLNHNKLNTLSMRLYFDVANPAVRKHVGSDRHWTAYHDRVGVDLLVTNDADEGEFTVLATTRTPNHLKYSVKPALEDLLAFEDGNSGYIKPIRVDEQLDPDLFLWLIHRDHAVLPVTEDLALSAIDNAESRYPIGWRSKYSGGATAARGDLLANVAKSAEFGPAKVELYHYGKPEGYFVLKLDHDGGFSMYRATEYDDKDLARALNPEALGRRLVEDVWQIILPKIRTAHANDNSWRETVRDEFIEYARAELRKY</sequence>
<dbReference type="EMBL" id="PUIO01000028">
    <property type="protein sequence ID" value="PQP22747.1"/>
    <property type="molecule type" value="Genomic_DNA"/>
</dbReference>
<proteinExistence type="predicted"/>
<organism evidence="1 2">
    <name type="scientific">Rhodococcus opacus</name>
    <name type="common">Nocardia opaca</name>
    <dbReference type="NCBI Taxonomy" id="37919"/>
    <lineage>
        <taxon>Bacteria</taxon>
        <taxon>Bacillati</taxon>
        <taxon>Actinomycetota</taxon>
        <taxon>Actinomycetes</taxon>
        <taxon>Mycobacteriales</taxon>
        <taxon>Nocardiaceae</taxon>
        <taxon>Rhodococcus</taxon>
    </lineage>
</organism>
<evidence type="ECO:0000313" key="1">
    <source>
        <dbReference type="EMBL" id="PQP22747.1"/>
    </source>
</evidence>
<protein>
    <submittedName>
        <fullName evidence="1">Uncharacterized protein</fullName>
    </submittedName>
</protein>
<reference evidence="2" key="1">
    <citation type="submission" date="2018-02" db="EMBL/GenBank/DDBJ databases">
        <title>Draft genome sequencing of Rhodococcus opacus KU647198.</title>
        <authorList>
            <person name="Zheng B.-X."/>
        </authorList>
    </citation>
    <scope>NUCLEOTIDE SEQUENCE [LARGE SCALE GENOMIC DNA]</scope>
    <source>
        <strain evidence="2">04-OD7</strain>
    </source>
</reference>
<evidence type="ECO:0000313" key="2">
    <source>
        <dbReference type="Proteomes" id="UP000239290"/>
    </source>
</evidence>
<name>A0A2S8J6Z5_RHOOP</name>
<gene>
    <name evidence="1" type="ORF">C5613_21970</name>
</gene>
<dbReference type="Proteomes" id="UP000239290">
    <property type="component" value="Unassembled WGS sequence"/>
</dbReference>